<evidence type="ECO:0000256" key="2">
    <source>
        <dbReference type="ARBA" id="ARBA00007884"/>
    </source>
</evidence>
<dbReference type="GO" id="GO:0032981">
    <property type="term" value="P:mitochondrial respiratory chain complex I assembly"/>
    <property type="evidence" value="ECO:0007669"/>
    <property type="project" value="TreeGrafter"/>
</dbReference>
<dbReference type="InterPro" id="IPR008979">
    <property type="entry name" value="Galactose-bd-like_sf"/>
</dbReference>
<evidence type="ECO:0000313" key="6">
    <source>
        <dbReference type="EMBL" id="KAK9834154.1"/>
    </source>
</evidence>
<comment type="similarity">
    <text evidence="2">Belongs to the CIA30 family.</text>
</comment>
<dbReference type="GO" id="GO:0005739">
    <property type="term" value="C:mitochondrion"/>
    <property type="evidence" value="ECO:0007669"/>
    <property type="project" value="UniProtKB-SubCell"/>
</dbReference>
<organism evidence="6 7">
    <name type="scientific">Elliptochloris bilobata</name>
    <dbReference type="NCBI Taxonomy" id="381761"/>
    <lineage>
        <taxon>Eukaryota</taxon>
        <taxon>Viridiplantae</taxon>
        <taxon>Chlorophyta</taxon>
        <taxon>core chlorophytes</taxon>
        <taxon>Trebouxiophyceae</taxon>
        <taxon>Trebouxiophyceae incertae sedis</taxon>
        <taxon>Elliptochloris clade</taxon>
        <taxon>Elliptochloris</taxon>
    </lineage>
</organism>
<dbReference type="Pfam" id="PF08547">
    <property type="entry name" value="CIA30"/>
    <property type="match status" value="1"/>
</dbReference>
<dbReference type="PANTHER" id="PTHR13194">
    <property type="entry name" value="COMPLEX I INTERMEDIATE-ASSOCIATED PROTEIN 30"/>
    <property type="match status" value="1"/>
</dbReference>
<keyword evidence="7" id="KW-1185">Reference proteome</keyword>
<feature type="domain" description="NADH:ubiquinone oxidoreductase intermediate-associated protein 30" evidence="5">
    <location>
        <begin position="32"/>
        <end position="206"/>
    </location>
</feature>
<dbReference type="InterPro" id="IPR013857">
    <property type="entry name" value="NADH-UbQ_OxRdtase-assoc_prot30"/>
</dbReference>
<dbReference type="PANTHER" id="PTHR13194:SF18">
    <property type="entry name" value="COMPLEX I INTERMEDIATE-ASSOCIATED PROTEIN 30, MITOCHONDRIAL"/>
    <property type="match status" value="1"/>
</dbReference>
<evidence type="ECO:0000256" key="3">
    <source>
        <dbReference type="ARBA" id="ARBA00023128"/>
    </source>
</evidence>
<dbReference type="GO" id="GO:0006120">
    <property type="term" value="P:mitochondrial electron transport, NADH to ubiquinone"/>
    <property type="evidence" value="ECO:0007669"/>
    <property type="project" value="TreeGrafter"/>
</dbReference>
<keyword evidence="4" id="KW-0143">Chaperone</keyword>
<dbReference type="Proteomes" id="UP001445335">
    <property type="component" value="Unassembled WGS sequence"/>
</dbReference>
<name>A0AAW1RK16_9CHLO</name>
<comment type="caution">
    <text evidence="6">The sequence shown here is derived from an EMBL/GenBank/DDBJ whole genome shotgun (WGS) entry which is preliminary data.</text>
</comment>
<sequence length="229" mass="25480">MINVAWQRFARSAKQVLKKVHNPLGEEERTLFSFGSAADLQRWNVFSDSQQGGNSTAALIPSAEHTGTASFEGDFSAELCQEAKEAKRGIQRSGFAGMHSLEGDYLDLEERDVLVLRVRGDGRKYLVSLRTDNWVAGVTSHDVWQAFLFAPPGRWEEVQVPLSRFLLTWKGRLVEERSAMNPERVVSLGIGLAGGPSLQAPGRFFLGLDWVKAVRMSGGLEPRDRSGWF</sequence>
<comment type="subcellular location">
    <subcellularLocation>
        <location evidence="1">Mitochondrion</location>
    </subcellularLocation>
</comment>
<evidence type="ECO:0000313" key="7">
    <source>
        <dbReference type="Proteomes" id="UP001445335"/>
    </source>
</evidence>
<dbReference type="InterPro" id="IPR039131">
    <property type="entry name" value="NDUFAF1"/>
</dbReference>
<dbReference type="EMBL" id="JALJOU010000033">
    <property type="protein sequence ID" value="KAK9834154.1"/>
    <property type="molecule type" value="Genomic_DNA"/>
</dbReference>
<dbReference type="SUPFAM" id="SSF49785">
    <property type="entry name" value="Galactose-binding domain-like"/>
    <property type="match status" value="1"/>
</dbReference>
<dbReference type="AlphaFoldDB" id="A0AAW1RK16"/>
<proteinExistence type="inferred from homology"/>
<evidence type="ECO:0000259" key="5">
    <source>
        <dbReference type="Pfam" id="PF08547"/>
    </source>
</evidence>
<reference evidence="6 7" key="1">
    <citation type="journal article" date="2024" name="Nat. Commun.">
        <title>Phylogenomics reveals the evolutionary origins of lichenization in chlorophyte algae.</title>
        <authorList>
            <person name="Puginier C."/>
            <person name="Libourel C."/>
            <person name="Otte J."/>
            <person name="Skaloud P."/>
            <person name="Haon M."/>
            <person name="Grisel S."/>
            <person name="Petersen M."/>
            <person name="Berrin J.G."/>
            <person name="Delaux P.M."/>
            <person name="Dal Grande F."/>
            <person name="Keller J."/>
        </authorList>
    </citation>
    <scope>NUCLEOTIDE SEQUENCE [LARGE SCALE GENOMIC DNA]</scope>
    <source>
        <strain evidence="6 7">SAG 245.80</strain>
    </source>
</reference>
<gene>
    <name evidence="6" type="ORF">WJX81_003453</name>
</gene>
<evidence type="ECO:0000256" key="1">
    <source>
        <dbReference type="ARBA" id="ARBA00004173"/>
    </source>
</evidence>
<keyword evidence="3" id="KW-0496">Mitochondrion</keyword>
<accession>A0AAW1RK16</accession>
<protein>
    <recommendedName>
        <fullName evidence="5">NADH:ubiquinone oxidoreductase intermediate-associated protein 30 domain-containing protein</fullName>
    </recommendedName>
</protein>
<evidence type="ECO:0000256" key="4">
    <source>
        <dbReference type="ARBA" id="ARBA00023186"/>
    </source>
</evidence>
<dbReference type="GO" id="GO:0051082">
    <property type="term" value="F:unfolded protein binding"/>
    <property type="evidence" value="ECO:0007669"/>
    <property type="project" value="TreeGrafter"/>
</dbReference>